<proteinExistence type="predicted"/>
<gene>
    <name evidence="2" type="ORF">L873DRAFT_100786</name>
</gene>
<dbReference type="AlphaFoldDB" id="A0A3N4K2S1"/>
<dbReference type="Proteomes" id="UP000276215">
    <property type="component" value="Unassembled WGS sequence"/>
</dbReference>
<feature type="region of interest" description="Disordered" evidence="1">
    <location>
        <begin position="69"/>
        <end position="94"/>
    </location>
</feature>
<evidence type="ECO:0000313" key="2">
    <source>
        <dbReference type="EMBL" id="RPB03818.1"/>
    </source>
</evidence>
<evidence type="ECO:0000256" key="1">
    <source>
        <dbReference type="SAM" id="MobiDB-lite"/>
    </source>
</evidence>
<name>A0A3N4K2S1_9PEZI</name>
<protein>
    <submittedName>
        <fullName evidence="2">Uncharacterized protein</fullName>
    </submittedName>
</protein>
<dbReference type="EMBL" id="ML120361">
    <property type="protein sequence ID" value="RPB03818.1"/>
    <property type="molecule type" value="Genomic_DNA"/>
</dbReference>
<keyword evidence="3" id="KW-1185">Reference proteome</keyword>
<sequence length="126" mass="14693">MNNKENNAYIPGPQNLLSVKSISHKAIRRTFTEWEQDYLVGLYDGRLTINDIHKMIGVSKASIMKYRKVDEPSKNKQNTRRRLQRITEEEDNELRDEAMKIPQLTIQELAEKGLPNHNISTCILQQ</sequence>
<organism evidence="2 3">
    <name type="scientific">Choiromyces venosus 120613-1</name>
    <dbReference type="NCBI Taxonomy" id="1336337"/>
    <lineage>
        <taxon>Eukaryota</taxon>
        <taxon>Fungi</taxon>
        <taxon>Dikarya</taxon>
        <taxon>Ascomycota</taxon>
        <taxon>Pezizomycotina</taxon>
        <taxon>Pezizomycetes</taxon>
        <taxon>Pezizales</taxon>
        <taxon>Tuberaceae</taxon>
        <taxon>Choiromyces</taxon>
    </lineage>
</organism>
<reference evidence="2 3" key="1">
    <citation type="journal article" date="2018" name="Nat. Ecol. Evol.">
        <title>Pezizomycetes genomes reveal the molecular basis of ectomycorrhizal truffle lifestyle.</title>
        <authorList>
            <person name="Murat C."/>
            <person name="Payen T."/>
            <person name="Noel B."/>
            <person name="Kuo A."/>
            <person name="Morin E."/>
            <person name="Chen J."/>
            <person name="Kohler A."/>
            <person name="Krizsan K."/>
            <person name="Balestrini R."/>
            <person name="Da Silva C."/>
            <person name="Montanini B."/>
            <person name="Hainaut M."/>
            <person name="Levati E."/>
            <person name="Barry K.W."/>
            <person name="Belfiori B."/>
            <person name="Cichocki N."/>
            <person name="Clum A."/>
            <person name="Dockter R.B."/>
            <person name="Fauchery L."/>
            <person name="Guy J."/>
            <person name="Iotti M."/>
            <person name="Le Tacon F."/>
            <person name="Lindquist E.A."/>
            <person name="Lipzen A."/>
            <person name="Malagnac F."/>
            <person name="Mello A."/>
            <person name="Molinier V."/>
            <person name="Miyauchi S."/>
            <person name="Poulain J."/>
            <person name="Riccioni C."/>
            <person name="Rubini A."/>
            <person name="Sitrit Y."/>
            <person name="Splivallo R."/>
            <person name="Traeger S."/>
            <person name="Wang M."/>
            <person name="Zifcakova L."/>
            <person name="Wipf D."/>
            <person name="Zambonelli A."/>
            <person name="Paolocci F."/>
            <person name="Nowrousian M."/>
            <person name="Ottonello S."/>
            <person name="Baldrian P."/>
            <person name="Spatafora J.W."/>
            <person name="Henrissat B."/>
            <person name="Nagy L.G."/>
            <person name="Aury J.M."/>
            <person name="Wincker P."/>
            <person name="Grigoriev I.V."/>
            <person name="Bonfante P."/>
            <person name="Martin F.M."/>
        </authorList>
    </citation>
    <scope>NUCLEOTIDE SEQUENCE [LARGE SCALE GENOMIC DNA]</scope>
    <source>
        <strain evidence="2 3">120613-1</strain>
    </source>
</reference>
<accession>A0A3N4K2S1</accession>
<evidence type="ECO:0000313" key="3">
    <source>
        <dbReference type="Proteomes" id="UP000276215"/>
    </source>
</evidence>